<evidence type="ECO:0000313" key="4">
    <source>
        <dbReference type="Proteomes" id="UP000505210"/>
    </source>
</evidence>
<gene>
    <name evidence="3" type="ORF">HPC62_13475</name>
</gene>
<protein>
    <submittedName>
        <fullName evidence="3">Uncharacterized protein</fullName>
    </submittedName>
</protein>
<name>A0A6M8B9B8_9CYAN</name>
<feature type="region of interest" description="Disordered" evidence="1">
    <location>
        <begin position="66"/>
        <end position="139"/>
    </location>
</feature>
<feature type="transmembrane region" description="Helical" evidence="2">
    <location>
        <begin position="30"/>
        <end position="48"/>
    </location>
</feature>
<dbReference type="Proteomes" id="UP000505210">
    <property type="component" value="Chromosome"/>
</dbReference>
<evidence type="ECO:0000313" key="3">
    <source>
        <dbReference type="EMBL" id="QKD83068.1"/>
    </source>
</evidence>
<dbReference type="RefSeq" id="WP_172356462.1">
    <property type="nucleotide sequence ID" value="NZ_CP053661.1"/>
</dbReference>
<feature type="transmembrane region" description="Helical" evidence="2">
    <location>
        <begin position="6"/>
        <end position="23"/>
    </location>
</feature>
<evidence type="ECO:0000256" key="2">
    <source>
        <dbReference type="SAM" id="Phobius"/>
    </source>
</evidence>
<dbReference type="EMBL" id="CP053661">
    <property type="protein sequence ID" value="QKD83068.1"/>
    <property type="molecule type" value="Genomic_DNA"/>
</dbReference>
<organism evidence="3 4">
    <name type="scientific">Thermoleptolyngbya sichuanensis A183</name>
    <dbReference type="NCBI Taxonomy" id="2737172"/>
    <lineage>
        <taxon>Bacteria</taxon>
        <taxon>Bacillati</taxon>
        <taxon>Cyanobacteriota</taxon>
        <taxon>Cyanophyceae</taxon>
        <taxon>Oculatellales</taxon>
        <taxon>Oculatellaceae</taxon>
        <taxon>Thermoleptolyngbya</taxon>
        <taxon>Thermoleptolyngbya sichuanensis</taxon>
    </lineage>
</organism>
<keyword evidence="4" id="KW-1185">Reference proteome</keyword>
<keyword evidence="2" id="KW-1133">Transmembrane helix</keyword>
<evidence type="ECO:0000256" key="1">
    <source>
        <dbReference type="SAM" id="MobiDB-lite"/>
    </source>
</evidence>
<dbReference type="AlphaFoldDB" id="A0A6M8B9B8"/>
<keyword evidence="2" id="KW-0472">Membrane</keyword>
<proteinExistence type="predicted"/>
<reference evidence="3 4" key="1">
    <citation type="submission" date="2020-05" db="EMBL/GenBank/DDBJ databases">
        <title>Complete genome sequence of of a novel Thermoleptolyngbya strain isolated from hot springs of Ganzi, Sichuan China.</title>
        <authorList>
            <person name="Tang J."/>
            <person name="Daroch M."/>
            <person name="Li L."/>
            <person name="Waleron K."/>
            <person name="Waleron M."/>
            <person name="Waleron M."/>
        </authorList>
    </citation>
    <scope>NUCLEOTIDE SEQUENCE [LARGE SCALE GENOMIC DNA]</scope>
    <source>
        <strain evidence="3 4">PKUAC-SCTA183</strain>
    </source>
</reference>
<keyword evidence="2" id="KW-0812">Transmembrane</keyword>
<accession>A0A6M8B9B8</accession>
<dbReference type="KEGG" id="theu:HPC62_13475"/>
<sequence length="139" mass="14094">MNTISIVGFILIILVLGALINTLATGAVRLIAFSVLGVIAALLLSNAVKNPSATLSLPRLPIPNIFRTSQQTQPPPSPAAVGGEATTPAGETPVQQAPASVGGEATFSPDPGSVPQQDSTFQPQPAPAAPAQTPVRGLW</sequence>